<accession>A0A9D3UVD7</accession>
<feature type="region of interest" description="Disordered" evidence="1">
    <location>
        <begin position="33"/>
        <end position="67"/>
    </location>
</feature>
<gene>
    <name evidence="2" type="ORF">J1N35_035814</name>
</gene>
<evidence type="ECO:0000313" key="3">
    <source>
        <dbReference type="Proteomes" id="UP000828251"/>
    </source>
</evidence>
<dbReference type="Proteomes" id="UP000828251">
    <property type="component" value="Unassembled WGS sequence"/>
</dbReference>
<proteinExistence type="predicted"/>
<keyword evidence="3" id="KW-1185">Reference proteome</keyword>
<protein>
    <submittedName>
        <fullName evidence="2">Uncharacterized protein</fullName>
    </submittedName>
</protein>
<sequence>MFEKQRVLAVLAQLAKQGGLKINEDKLQSLRDEGSSYAGGATKSHDSGRKFRGRYYNCSKKGHKEHA</sequence>
<evidence type="ECO:0000313" key="2">
    <source>
        <dbReference type="EMBL" id="KAH1057749.1"/>
    </source>
</evidence>
<name>A0A9D3UVD7_9ROSI</name>
<dbReference type="AlphaFoldDB" id="A0A9D3UVD7"/>
<reference evidence="2 3" key="1">
    <citation type="journal article" date="2021" name="Plant Biotechnol. J.">
        <title>Multi-omics assisted identification of the key and species-specific regulatory components of drought-tolerant mechanisms in Gossypium stocksii.</title>
        <authorList>
            <person name="Yu D."/>
            <person name="Ke L."/>
            <person name="Zhang D."/>
            <person name="Wu Y."/>
            <person name="Sun Y."/>
            <person name="Mei J."/>
            <person name="Sun J."/>
            <person name="Sun Y."/>
        </authorList>
    </citation>
    <scope>NUCLEOTIDE SEQUENCE [LARGE SCALE GENOMIC DNA]</scope>
    <source>
        <strain evidence="3">cv. E1</strain>
        <tissue evidence="2">Leaf</tissue>
    </source>
</reference>
<dbReference type="EMBL" id="JAIQCV010000010">
    <property type="protein sequence ID" value="KAH1057749.1"/>
    <property type="molecule type" value="Genomic_DNA"/>
</dbReference>
<organism evidence="2 3">
    <name type="scientific">Gossypium stocksii</name>
    <dbReference type="NCBI Taxonomy" id="47602"/>
    <lineage>
        <taxon>Eukaryota</taxon>
        <taxon>Viridiplantae</taxon>
        <taxon>Streptophyta</taxon>
        <taxon>Embryophyta</taxon>
        <taxon>Tracheophyta</taxon>
        <taxon>Spermatophyta</taxon>
        <taxon>Magnoliopsida</taxon>
        <taxon>eudicotyledons</taxon>
        <taxon>Gunneridae</taxon>
        <taxon>Pentapetalae</taxon>
        <taxon>rosids</taxon>
        <taxon>malvids</taxon>
        <taxon>Malvales</taxon>
        <taxon>Malvaceae</taxon>
        <taxon>Malvoideae</taxon>
        <taxon>Gossypium</taxon>
    </lineage>
</organism>
<comment type="caution">
    <text evidence="2">The sequence shown here is derived from an EMBL/GenBank/DDBJ whole genome shotgun (WGS) entry which is preliminary data.</text>
</comment>
<evidence type="ECO:0000256" key="1">
    <source>
        <dbReference type="SAM" id="MobiDB-lite"/>
    </source>
</evidence>